<dbReference type="InterPro" id="IPR036291">
    <property type="entry name" value="NAD(P)-bd_dom_sf"/>
</dbReference>
<dbReference type="SUPFAM" id="SSF51735">
    <property type="entry name" value="NAD(P)-binding Rossmann-fold domains"/>
    <property type="match status" value="1"/>
</dbReference>
<dbReference type="Pfam" id="PF00106">
    <property type="entry name" value="adh_short"/>
    <property type="match status" value="1"/>
</dbReference>
<dbReference type="GO" id="GO:0016491">
    <property type="term" value="F:oxidoreductase activity"/>
    <property type="evidence" value="ECO:0007669"/>
    <property type="project" value="UniProtKB-KW"/>
</dbReference>
<dbReference type="AlphaFoldDB" id="A0AAE0FDL7"/>
<dbReference type="InterPro" id="IPR002347">
    <property type="entry name" value="SDR_fam"/>
</dbReference>
<keyword evidence="1" id="KW-0560">Oxidoreductase</keyword>
<evidence type="ECO:0000313" key="2">
    <source>
        <dbReference type="EMBL" id="KAK3257436.1"/>
    </source>
</evidence>
<reference evidence="2 3" key="1">
    <citation type="journal article" date="2015" name="Genome Biol. Evol.">
        <title>Comparative Genomics of a Bacterivorous Green Alga Reveals Evolutionary Causalities and Consequences of Phago-Mixotrophic Mode of Nutrition.</title>
        <authorList>
            <person name="Burns J.A."/>
            <person name="Paasch A."/>
            <person name="Narechania A."/>
            <person name="Kim E."/>
        </authorList>
    </citation>
    <scope>NUCLEOTIDE SEQUENCE [LARGE SCALE GENOMIC DNA]</scope>
    <source>
        <strain evidence="2 3">PLY_AMNH</strain>
    </source>
</reference>
<protein>
    <submittedName>
        <fullName evidence="2">Uncharacterized protein</fullName>
    </submittedName>
</protein>
<gene>
    <name evidence="2" type="ORF">CYMTET_33475</name>
</gene>
<dbReference type="PANTHER" id="PTHR43157">
    <property type="entry name" value="PHOSPHATIDYLINOSITOL-GLYCAN BIOSYNTHESIS CLASS F PROTEIN-RELATED"/>
    <property type="match status" value="1"/>
</dbReference>
<comment type="caution">
    <text evidence="2">The sequence shown here is derived from an EMBL/GenBank/DDBJ whole genome shotgun (WGS) entry which is preliminary data.</text>
</comment>
<name>A0AAE0FDL7_9CHLO</name>
<evidence type="ECO:0000256" key="1">
    <source>
        <dbReference type="ARBA" id="ARBA00023002"/>
    </source>
</evidence>
<dbReference type="EMBL" id="LGRX02020508">
    <property type="protein sequence ID" value="KAK3257436.1"/>
    <property type="molecule type" value="Genomic_DNA"/>
</dbReference>
<keyword evidence="3" id="KW-1185">Reference proteome</keyword>
<dbReference type="Gene3D" id="3.40.50.720">
    <property type="entry name" value="NAD(P)-binding Rossmann-like Domain"/>
    <property type="match status" value="1"/>
</dbReference>
<sequence length="280" mass="30464">MECPPWTTKDGYEMQMGTNHLGHFALTLKLLPLIALAGEEGKAARIVNVASAAHAFCQTLDAQRLGVLDVDTYVPSVSYGASKTANILFTRELARRLRKKGSNVTVNALCPGLVSTNLGRHMVDASPWYTKSLMRLLVPLTMSFAQSVEQGASSSLHVATSEELEGITGKYFVQGRPSASSKLAQDMTLAKELWIASESLSGLKFDEVMSSQQKYGRKEVAGYQFMCRWITKLSIVLWACSACTMEGSNDNLDNNVYGVEDFQADAAGARHADPATGRLE</sequence>
<evidence type="ECO:0000313" key="3">
    <source>
        <dbReference type="Proteomes" id="UP001190700"/>
    </source>
</evidence>
<dbReference type="Proteomes" id="UP001190700">
    <property type="component" value="Unassembled WGS sequence"/>
</dbReference>
<organism evidence="2 3">
    <name type="scientific">Cymbomonas tetramitiformis</name>
    <dbReference type="NCBI Taxonomy" id="36881"/>
    <lineage>
        <taxon>Eukaryota</taxon>
        <taxon>Viridiplantae</taxon>
        <taxon>Chlorophyta</taxon>
        <taxon>Pyramimonadophyceae</taxon>
        <taxon>Pyramimonadales</taxon>
        <taxon>Pyramimonadaceae</taxon>
        <taxon>Cymbomonas</taxon>
    </lineage>
</organism>
<dbReference type="PANTHER" id="PTHR43157:SF64">
    <property type="entry name" value="RETINOL DEHYDROGENASE 14"/>
    <property type="match status" value="1"/>
</dbReference>
<dbReference type="PRINTS" id="PR00081">
    <property type="entry name" value="GDHRDH"/>
</dbReference>
<proteinExistence type="predicted"/>
<accession>A0AAE0FDL7</accession>